<accession>A0AAI8W005</accession>
<sequence>MDLNPVAKFSEKVNGEPKEPKSLQPQLMALQLLPIRPDDGLLLASLRSANASSSHVRAI</sequence>
<gene>
    <name evidence="2" type="ORF">KHLLAP_LOCUS14685</name>
</gene>
<reference evidence="2" key="1">
    <citation type="submission" date="2023-10" db="EMBL/GenBank/DDBJ databases">
        <authorList>
            <person name="Hackl T."/>
        </authorList>
    </citation>
    <scope>NUCLEOTIDE SEQUENCE</scope>
</reference>
<dbReference type="Proteomes" id="UP001295740">
    <property type="component" value="Unassembled WGS sequence"/>
</dbReference>
<comment type="caution">
    <text evidence="2">The sequence shown here is derived from an EMBL/GenBank/DDBJ whole genome shotgun (WGS) entry which is preliminary data.</text>
</comment>
<name>A0AAI8W005_9PEZI</name>
<keyword evidence="3" id="KW-1185">Reference proteome</keyword>
<dbReference type="AlphaFoldDB" id="A0AAI8W005"/>
<organism evidence="2 3">
    <name type="scientific">Anthostomella pinea</name>
    <dbReference type="NCBI Taxonomy" id="933095"/>
    <lineage>
        <taxon>Eukaryota</taxon>
        <taxon>Fungi</taxon>
        <taxon>Dikarya</taxon>
        <taxon>Ascomycota</taxon>
        <taxon>Pezizomycotina</taxon>
        <taxon>Sordariomycetes</taxon>
        <taxon>Xylariomycetidae</taxon>
        <taxon>Xylariales</taxon>
        <taxon>Xylariaceae</taxon>
        <taxon>Anthostomella</taxon>
    </lineage>
</organism>
<evidence type="ECO:0000256" key="1">
    <source>
        <dbReference type="SAM" id="MobiDB-lite"/>
    </source>
</evidence>
<proteinExistence type="predicted"/>
<dbReference type="EMBL" id="CAUWAG010000020">
    <property type="protein sequence ID" value="CAJ2514217.1"/>
    <property type="molecule type" value="Genomic_DNA"/>
</dbReference>
<protein>
    <submittedName>
        <fullName evidence="2">Uu.00g023360.m01.CDS01</fullName>
    </submittedName>
</protein>
<evidence type="ECO:0000313" key="2">
    <source>
        <dbReference type="EMBL" id="CAJ2514217.1"/>
    </source>
</evidence>
<feature type="region of interest" description="Disordered" evidence="1">
    <location>
        <begin position="1"/>
        <end position="22"/>
    </location>
</feature>
<evidence type="ECO:0000313" key="3">
    <source>
        <dbReference type="Proteomes" id="UP001295740"/>
    </source>
</evidence>
<feature type="compositionally biased region" description="Basic and acidic residues" evidence="1">
    <location>
        <begin position="9"/>
        <end position="21"/>
    </location>
</feature>